<dbReference type="Proteomes" id="UP000095286">
    <property type="component" value="Unplaced"/>
</dbReference>
<evidence type="ECO:0000313" key="1">
    <source>
        <dbReference type="Proteomes" id="UP000095286"/>
    </source>
</evidence>
<proteinExistence type="predicted"/>
<dbReference type="WBParaSite" id="RSKR_0000780900.1">
    <property type="protein sequence ID" value="RSKR_0000780900.1"/>
    <property type="gene ID" value="RSKR_0000780900"/>
</dbReference>
<protein>
    <submittedName>
        <fullName evidence="2">Neur_chan_LBD domain-containing protein</fullName>
    </submittedName>
</protein>
<reference evidence="2" key="1">
    <citation type="submission" date="2016-11" db="UniProtKB">
        <authorList>
            <consortium name="WormBaseParasite"/>
        </authorList>
    </citation>
    <scope>IDENTIFICATION</scope>
    <source>
        <strain evidence="2">KR3021</strain>
    </source>
</reference>
<sequence length="406" mass="46192">MRTIKQFLLIICCLFIVNGQPNDDHTRQKGIQKLILHRIFSDYDPSIRPPPQDTSDHSSIIVMTNLFISKVKFVHDQVELDVTLRQQWPDSRLAYQVDAREGIQEIKMKDDSKKIWVPETYFAKSKVLSNYQNPVNYVIEPSGYIRSKSKYVLETSVVNSQSFPFSTQKQVTLKLSSQSYKLEEVAYVWSHAPPGLKPVEVADAGVLGGYTFSEAFAGDCVGNYTMGSHSCIFVTLHFNGSFSRNFTSALLPSLLLLIASWLHFFIHPTWSVPRSISAALPFILFASLVLFSKEKFWAQHESSGMGVWFAFCLIMTFLSFLEYFIVIIFTSKRKDMHYVLPSNGVSTHIHEPKATNTTNVPVELVVQAVPKSKTAKFFQNVDYVSRILFPLAFIIYVVVHLIFAPF</sequence>
<organism evidence="1 2">
    <name type="scientific">Rhabditophanes sp. KR3021</name>
    <dbReference type="NCBI Taxonomy" id="114890"/>
    <lineage>
        <taxon>Eukaryota</taxon>
        <taxon>Metazoa</taxon>
        <taxon>Ecdysozoa</taxon>
        <taxon>Nematoda</taxon>
        <taxon>Chromadorea</taxon>
        <taxon>Rhabditida</taxon>
        <taxon>Tylenchina</taxon>
        <taxon>Panagrolaimomorpha</taxon>
        <taxon>Strongyloidoidea</taxon>
        <taxon>Alloionematidae</taxon>
        <taxon>Rhabditophanes</taxon>
    </lineage>
</organism>
<evidence type="ECO:0000313" key="2">
    <source>
        <dbReference type="WBParaSite" id="RSKR_0000780900.1"/>
    </source>
</evidence>
<name>A0AC35U6L0_9BILA</name>
<accession>A0AC35U6L0</accession>